<dbReference type="InterPro" id="IPR018503">
    <property type="entry name" value="Tetraspanin_CS"/>
</dbReference>
<dbReference type="PROSITE" id="PS00421">
    <property type="entry name" value="TM4_1"/>
    <property type="match status" value="1"/>
</dbReference>
<evidence type="ECO:0000313" key="9">
    <source>
        <dbReference type="Ensembl" id="ENSPMGP00000008511.1"/>
    </source>
</evidence>
<dbReference type="InterPro" id="IPR008952">
    <property type="entry name" value="Tetraspanin_EC2_sf"/>
</dbReference>
<comment type="subcellular location">
    <subcellularLocation>
        <location evidence="1 8">Membrane</location>
        <topology evidence="1 8">Multi-pass membrane protein</topology>
    </subcellularLocation>
</comment>
<evidence type="ECO:0000256" key="5">
    <source>
        <dbReference type="ARBA" id="ARBA00023136"/>
    </source>
</evidence>
<dbReference type="InterPro" id="IPR018499">
    <property type="entry name" value="Tetraspanin/Peripherin"/>
</dbReference>
<dbReference type="InterPro" id="IPR048232">
    <property type="entry name" value="TSN6/7_LEL"/>
</dbReference>
<keyword evidence="3" id="KW-0812">Transmembrane</keyword>
<organism evidence="9 10">
    <name type="scientific">Periophthalmus magnuspinnatus</name>
    <dbReference type="NCBI Taxonomy" id="409849"/>
    <lineage>
        <taxon>Eukaryota</taxon>
        <taxon>Metazoa</taxon>
        <taxon>Chordata</taxon>
        <taxon>Craniata</taxon>
        <taxon>Vertebrata</taxon>
        <taxon>Euteleostomi</taxon>
        <taxon>Actinopterygii</taxon>
        <taxon>Neopterygii</taxon>
        <taxon>Teleostei</taxon>
        <taxon>Neoteleostei</taxon>
        <taxon>Acanthomorphata</taxon>
        <taxon>Gobiaria</taxon>
        <taxon>Gobiiformes</taxon>
        <taxon>Gobioidei</taxon>
        <taxon>Gobiidae</taxon>
        <taxon>Oxudercinae</taxon>
        <taxon>Periophthalmus</taxon>
    </lineage>
</organism>
<keyword evidence="5" id="KW-0472">Membrane</keyword>
<comment type="similarity">
    <text evidence="2 8">Belongs to the tetraspanin (TM4SF) family.</text>
</comment>
<dbReference type="Ensembl" id="ENSPMGT00000009054.1">
    <property type="protein sequence ID" value="ENSPMGP00000008511.1"/>
    <property type="gene ID" value="ENSPMGG00000007040.1"/>
</dbReference>
<dbReference type="InterPro" id="IPR000301">
    <property type="entry name" value="Tetraspanin_animals"/>
</dbReference>
<keyword evidence="6" id="KW-0325">Glycoprotein</keyword>
<dbReference type="SUPFAM" id="SSF48652">
    <property type="entry name" value="Tetraspanin"/>
    <property type="match status" value="1"/>
</dbReference>
<evidence type="ECO:0000313" key="10">
    <source>
        <dbReference type="Proteomes" id="UP000261520"/>
    </source>
</evidence>
<dbReference type="Proteomes" id="UP000261520">
    <property type="component" value="Unplaced"/>
</dbReference>
<evidence type="ECO:0000256" key="1">
    <source>
        <dbReference type="ARBA" id="ARBA00004141"/>
    </source>
</evidence>
<evidence type="ECO:0000256" key="8">
    <source>
        <dbReference type="RuleBase" id="RU361218"/>
    </source>
</evidence>
<evidence type="ECO:0000256" key="2">
    <source>
        <dbReference type="ARBA" id="ARBA00006840"/>
    </source>
</evidence>
<dbReference type="GO" id="GO:0005886">
    <property type="term" value="C:plasma membrane"/>
    <property type="evidence" value="ECO:0007669"/>
    <property type="project" value="TreeGrafter"/>
</dbReference>
<name>A0A3B3ZW44_9GOBI</name>
<dbReference type="PIRSF" id="PIRSF002419">
    <property type="entry name" value="Tetraspanin"/>
    <property type="match status" value="1"/>
</dbReference>
<protein>
    <recommendedName>
        <fullName evidence="8">Tetraspanin</fullName>
    </recommendedName>
</protein>
<evidence type="ECO:0000256" key="3">
    <source>
        <dbReference type="ARBA" id="ARBA00022692"/>
    </source>
</evidence>
<dbReference type="Pfam" id="PF00335">
    <property type="entry name" value="Tetraspanin"/>
    <property type="match status" value="1"/>
</dbReference>
<reference evidence="9" key="1">
    <citation type="submission" date="2025-08" db="UniProtKB">
        <authorList>
            <consortium name="Ensembl"/>
        </authorList>
    </citation>
    <scope>IDENTIFICATION</scope>
</reference>
<dbReference type="STRING" id="409849.ENSPMGP00000008511"/>
<sequence>MSRRRFQTKPLIFCLKTLLLVYSFVFWVSGIVLLSVGLWWILMLGPYSVLISRTPSAVPFVLSGTGGGIVLLSLFGCWATCRGRCWMLRTFAVLLTLVFLTELIAGISGFIFRHEIKGSFFSSFSEAVQKYNALDERSLAVDDLQRKLHCCGVSNFSSWLHSSYFPNGGVPVSCCVRINDCERDDLRNASRAGDKVYDQGCFELVTAFFDTNLGIIASVTFGIAFSQLIGTTVACCLSRFINTNQYEMV</sequence>
<dbReference type="PANTHER" id="PTHR19282">
    <property type="entry name" value="TETRASPANIN"/>
    <property type="match status" value="1"/>
</dbReference>
<reference evidence="9" key="2">
    <citation type="submission" date="2025-09" db="UniProtKB">
        <authorList>
            <consortium name="Ensembl"/>
        </authorList>
    </citation>
    <scope>IDENTIFICATION</scope>
</reference>
<dbReference type="CDD" id="cd03161">
    <property type="entry name" value="TM4SF2_6_like_LEL"/>
    <property type="match status" value="1"/>
</dbReference>
<evidence type="ECO:0000256" key="6">
    <source>
        <dbReference type="ARBA" id="ARBA00023180"/>
    </source>
</evidence>
<comment type="function">
    <text evidence="7">May be involved in cell proliferation and cell motility.</text>
</comment>
<proteinExistence type="inferred from homology"/>
<evidence type="ECO:0000256" key="7">
    <source>
        <dbReference type="ARBA" id="ARBA00056010"/>
    </source>
</evidence>
<dbReference type="Gene3D" id="1.10.1450.10">
    <property type="entry name" value="Tetraspanin"/>
    <property type="match status" value="1"/>
</dbReference>
<accession>A0A3B3ZW44</accession>
<keyword evidence="4" id="KW-1133">Transmembrane helix</keyword>
<dbReference type="PANTHER" id="PTHR19282:SF257">
    <property type="entry name" value="TETRASPANIN-7"/>
    <property type="match status" value="1"/>
</dbReference>
<keyword evidence="10" id="KW-1185">Reference proteome</keyword>
<dbReference type="PRINTS" id="PR00259">
    <property type="entry name" value="TMFOUR"/>
</dbReference>
<evidence type="ECO:0000256" key="4">
    <source>
        <dbReference type="ARBA" id="ARBA00022989"/>
    </source>
</evidence>
<dbReference type="AlphaFoldDB" id="A0A3B3ZW44"/>
<dbReference type="FunFam" id="1.10.1450.10:FF:000003">
    <property type="entry name" value="Tetraspanin"/>
    <property type="match status" value="1"/>
</dbReference>